<reference evidence="10 11" key="2">
    <citation type="submission" date="2018-11" db="EMBL/GenBank/DDBJ databases">
        <authorList>
            <consortium name="Pathogen Informatics"/>
        </authorList>
    </citation>
    <scope>NUCLEOTIDE SEQUENCE [LARGE SCALE GENOMIC DNA]</scope>
    <source>
        <strain evidence="10 11">Costa Rica</strain>
    </source>
</reference>
<evidence type="ECO:0000256" key="7">
    <source>
        <dbReference type="ARBA" id="ARBA00023180"/>
    </source>
</evidence>
<dbReference type="Gene3D" id="1.20.1640.10">
    <property type="entry name" value="Multidrug efflux transporter AcrB transmembrane domain"/>
    <property type="match status" value="2"/>
</dbReference>
<dbReference type="PANTHER" id="PTHR10796">
    <property type="entry name" value="PATCHED-RELATED"/>
    <property type="match status" value="1"/>
</dbReference>
<evidence type="ECO:0000313" key="10">
    <source>
        <dbReference type="EMBL" id="VDM53760.1"/>
    </source>
</evidence>
<dbReference type="InterPro" id="IPR003392">
    <property type="entry name" value="PTHD_SSD"/>
</dbReference>
<feature type="transmembrane region" description="Helical" evidence="8">
    <location>
        <begin position="714"/>
        <end position="735"/>
    </location>
</feature>
<evidence type="ECO:0000313" key="11">
    <source>
        <dbReference type="Proteomes" id="UP000267027"/>
    </source>
</evidence>
<evidence type="ECO:0000256" key="5">
    <source>
        <dbReference type="ARBA" id="ARBA00022989"/>
    </source>
</evidence>
<dbReference type="GO" id="GO:0030659">
    <property type="term" value="C:cytoplasmic vesicle membrane"/>
    <property type="evidence" value="ECO:0007669"/>
    <property type="project" value="TreeGrafter"/>
</dbReference>
<protein>
    <submittedName>
        <fullName evidence="12">SSD domain-containing protein</fullName>
    </submittedName>
</protein>
<comment type="similarity">
    <text evidence="2">Belongs to the patched family.</text>
</comment>
<feature type="transmembrane region" description="Helical" evidence="8">
    <location>
        <begin position="305"/>
        <end position="326"/>
    </location>
</feature>
<dbReference type="SUPFAM" id="SSF82866">
    <property type="entry name" value="Multidrug efflux transporter AcrB transmembrane domain"/>
    <property type="match status" value="2"/>
</dbReference>
<organism evidence="12">
    <name type="scientific">Angiostrongylus costaricensis</name>
    <name type="common">Nematode worm</name>
    <dbReference type="NCBI Taxonomy" id="334426"/>
    <lineage>
        <taxon>Eukaryota</taxon>
        <taxon>Metazoa</taxon>
        <taxon>Ecdysozoa</taxon>
        <taxon>Nematoda</taxon>
        <taxon>Chromadorea</taxon>
        <taxon>Rhabditida</taxon>
        <taxon>Rhabditina</taxon>
        <taxon>Rhabditomorpha</taxon>
        <taxon>Strongyloidea</taxon>
        <taxon>Metastrongylidae</taxon>
        <taxon>Angiostrongylus</taxon>
    </lineage>
</organism>
<evidence type="ECO:0000256" key="3">
    <source>
        <dbReference type="ARBA" id="ARBA00022475"/>
    </source>
</evidence>
<dbReference type="GO" id="GO:0005886">
    <property type="term" value="C:plasma membrane"/>
    <property type="evidence" value="ECO:0007669"/>
    <property type="project" value="UniProtKB-SubCell"/>
</dbReference>
<evidence type="ECO:0000256" key="1">
    <source>
        <dbReference type="ARBA" id="ARBA00004651"/>
    </source>
</evidence>
<gene>
    <name evidence="10" type="ORF">ACOC_LOCUS2175</name>
</gene>
<dbReference type="EMBL" id="UYYA01000402">
    <property type="protein sequence ID" value="VDM53760.1"/>
    <property type="molecule type" value="Genomic_DNA"/>
</dbReference>
<feature type="transmembrane region" description="Helical" evidence="8">
    <location>
        <begin position="274"/>
        <end position="299"/>
    </location>
</feature>
<feature type="transmembrane region" description="Helical" evidence="8">
    <location>
        <begin position="688"/>
        <end position="708"/>
    </location>
</feature>
<evidence type="ECO:0000256" key="4">
    <source>
        <dbReference type="ARBA" id="ARBA00022692"/>
    </source>
</evidence>
<dbReference type="Pfam" id="PF02460">
    <property type="entry name" value="Patched"/>
    <property type="match status" value="1"/>
</dbReference>
<feature type="transmembrane region" description="Helical" evidence="8">
    <location>
        <begin position="473"/>
        <end position="494"/>
    </location>
</feature>
<dbReference type="FunFam" id="1.20.1640.10:FF:000013">
    <property type="entry name" value="PaTched Related family"/>
    <property type="match status" value="1"/>
</dbReference>
<dbReference type="OrthoDB" id="6510177at2759"/>
<keyword evidence="11" id="KW-1185">Reference proteome</keyword>
<feature type="transmembrane region" description="Helical" evidence="8">
    <location>
        <begin position="742"/>
        <end position="763"/>
    </location>
</feature>
<feature type="transmembrane region" description="Helical" evidence="8">
    <location>
        <begin position="379"/>
        <end position="401"/>
    </location>
</feature>
<evidence type="ECO:0000256" key="8">
    <source>
        <dbReference type="SAM" id="Phobius"/>
    </source>
</evidence>
<dbReference type="GO" id="GO:0006897">
    <property type="term" value="P:endocytosis"/>
    <property type="evidence" value="ECO:0007669"/>
    <property type="project" value="TreeGrafter"/>
</dbReference>
<dbReference type="GO" id="GO:0018996">
    <property type="term" value="P:molting cycle, collagen and cuticulin-based cuticle"/>
    <property type="evidence" value="ECO:0007669"/>
    <property type="project" value="TreeGrafter"/>
</dbReference>
<dbReference type="PANTHER" id="PTHR10796:SF90">
    <property type="entry name" value="SSD DOMAIN-CONTAINING PROTEIN"/>
    <property type="match status" value="1"/>
</dbReference>
<keyword evidence="3" id="KW-1003">Cell membrane</keyword>
<dbReference type="PROSITE" id="PS50156">
    <property type="entry name" value="SSD"/>
    <property type="match status" value="1"/>
</dbReference>
<evidence type="ECO:0000256" key="2">
    <source>
        <dbReference type="ARBA" id="ARBA00005585"/>
    </source>
</evidence>
<keyword evidence="4 8" id="KW-0812">Transmembrane</keyword>
<dbReference type="OMA" id="VCAIFIP"/>
<keyword evidence="7" id="KW-0325">Glycoprotein</keyword>
<evidence type="ECO:0000256" key="6">
    <source>
        <dbReference type="ARBA" id="ARBA00023136"/>
    </source>
</evidence>
<feature type="transmembrane region" description="Helical" evidence="8">
    <location>
        <begin position="39"/>
        <end position="58"/>
    </location>
</feature>
<evidence type="ECO:0000313" key="12">
    <source>
        <dbReference type="WBParaSite" id="ACOC_0000217401-mRNA-1"/>
    </source>
</evidence>
<feature type="transmembrane region" description="Helical" evidence="8">
    <location>
        <begin position="797"/>
        <end position="818"/>
    </location>
</feature>
<name>A0A158PEM4_ANGCS</name>
<sequence length="887" mass="100730">MLTRVSENQSHRKLPRFSRNFSLHGLFYLLGKSVATYPYAYLLVGALICMNSGGMYWMNLRDRIRDGYTPVNAPSRYETDVMREFWNSTSDPMMTIVLLLARDQGSMHRKPHLDEAERLVDFLYTNFTVDHKGTKLRFKNLCSPYCNMNEVFKTFKSAFDVQYSHAVNNESLSTHIQLKYPVAKYFGISLHLERCFFGVRLKVFVENSTQLYLSYIVVTIFASWEIAAYEWSVEYNSCSNESDSLVEIQMRINVIGTEILDMEMIRDTRKITPFFAAGFAFMITFVSVCVFCSALYYNALDAGKILVGVGATFCPIIAITCSYGIVSMLGCRVNSFMLVMPFLIMGIGVDDSFLMIHTWQRMIRDGYNVKERLGMVYEHVGPSITITSLTNFLSFGIGAYTPTPEIRLFCFATALAMALTFIFQLIVFGPILAIATGFEKAGTVEEHSSWRNVLDASSNKLLHYYCCLLGHKVFISFVVAATFVYWYFAIIGILEIKTRLDTVKILPKNSPLQRPNYILSNIVWAEYHAVTVVISTPFDVTNKTHTTLFWDMIHNFETLPHSKGSSSSLIWLRDYIDYYYNGDPANIISVFLRRDDINPYLANITLNKLNDFLESKVYRHWEAFMRIRNYNDAPIVERFWLTVAYENTSQWETLLVANCSINQYPDLNASVWEPNGMFVDQMLSLKSGALQTSVLTLACMAVVCALFIPNPCSVITAGISIASISLGVIGFLSIWKFDLDPVVMAALLMSIGMSVDFIAHVAYHYQLTVRKEFRDGRVVKIPVRGPQQKLEHTLRSVGWPMLQAAISTVCCTLPLLLLASYSPSVFVTAIFLVVTWGALHGLVVLPSFLGCLPDYLTNGNCCRTFISPSSKRSCRYSEYSHESMRRM</sequence>
<accession>A0A158PEM4</accession>
<proteinExistence type="inferred from homology"/>
<keyword evidence="5 8" id="KW-1133">Transmembrane helix</keyword>
<feature type="transmembrane region" description="Helical" evidence="8">
    <location>
        <begin position="825"/>
        <end position="849"/>
    </location>
</feature>
<dbReference type="InterPro" id="IPR000731">
    <property type="entry name" value="SSD"/>
</dbReference>
<feature type="transmembrane region" description="Helical" evidence="8">
    <location>
        <begin position="408"/>
        <end position="435"/>
    </location>
</feature>
<keyword evidence="6 8" id="KW-0472">Membrane</keyword>
<comment type="subcellular location">
    <subcellularLocation>
        <location evidence="1">Cell membrane</location>
        <topology evidence="1">Multi-pass membrane protein</topology>
    </subcellularLocation>
</comment>
<dbReference type="Proteomes" id="UP000267027">
    <property type="component" value="Unassembled WGS sequence"/>
</dbReference>
<dbReference type="WBParaSite" id="ACOC_0000217401-mRNA-1">
    <property type="protein sequence ID" value="ACOC_0000217401-mRNA-1"/>
    <property type="gene ID" value="ACOC_0000217401"/>
</dbReference>
<reference evidence="12" key="1">
    <citation type="submission" date="2016-04" db="UniProtKB">
        <authorList>
            <consortium name="WormBaseParasite"/>
        </authorList>
    </citation>
    <scope>IDENTIFICATION</scope>
</reference>
<evidence type="ECO:0000259" key="9">
    <source>
        <dbReference type="PROSITE" id="PS50156"/>
    </source>
</evidence>
<feature type="domain" description="SSD" evidence="9">
    <location>
        <begin position="273"/>
        <end position="434"/>
    </location>
</feature>
<feature type="transmembrane region" description="Helical" evidence="8">
    <location>
        <begin position="338"/>
        <end position="359"/>
    </location>
</feature>
<dbReference type="InterPro" id="IPR051697">
    <property type="entry name" value="Patched_domain-protein"/>
</dbReference>
<dbReference type="AlphaFoldDB" id="A0A158PEM4"/>